<keyword evidence="8" id="KW-0472">Membrane</keyword>
<dbReference type="GO" id="GO:0071972">
    <property type="term" value="F:peptidoglycan L,D-transpeptidase activity"/>
    <property type="evidence" value="ECO:0007669"/>
    <property type="project" value="TreeGrafter"/>
</dbReference>
<evidence type="ECO:0000256" key="4">
    <source>
        <dbReference type="ARBA" id="ARBA00022692"/>
    </source>
</evidence>
<feature type="domain" description="Penicillin-binding protein transpeptidase" evidence="10">
    <location>
        <begin position="351"/>
        <end position="687"/>
    </location>
</feature>
<evidence type="ECO:0000256" key="9">
    <source>
        <dbReference type="ARBA" id="ARBA00023316"/>
    </source>
</evidence>
<sequence>MMRRSKTKSKKSPLRFRLNLLLFIAFLLLAILVAQLGYLQIVYGDKFEAEIESTDKTVVSGNVPRGMIYDSQGRTLVGNQAENAITYTKSISVSSGEMLVTAQKLTNYLTVPDSKLQKQDVADYYLANSDHYKAILKKLPRAQRYTATGDNLPESKLYHNASKYVIDQMKLDLTAKQKQVAIIYSKMASAFQLSTVYLKDDQVTQTEIAEIGEHLSELPGVGVGTNWTRSYPNGNTISSILGNVTTEKQGLPADTLKEMLATGYSRNDRVGNSYLEKQYESILRGTKSQKQVTVNNNNQVLKEVTEYAGTKGSNLNLTIDSNYQTKVEQALQSNFMAAKRAGATGYSDGAYAVAINPKTGAILAMAGLQNNPKTGKITDDALGVINRTFVMGSVVKPATVLGALMSGVITPNNTTLPDDAIYLPGTPIKKSWYPAGTFSTMTAQRALEISSNTYMMHLALLEGHATYRPKSYIKMDNDIFSKMRGNFEQFGLGYKTGIDLPGEVNGFLGSTTNEYDQVKYGSALDLSFGNYDAYTMIQVAQYVSTVANGGYRMEPYLVNSIQKTTESGKKGDVIYQHQPVVLNQVAFTSAQLNVVKTGMYNAVNGTDSYGTAHALKGLDPKVAGKTGTAQSFYYDQDNPNNPNPPETTSHSFIGYAPADNPKIAIAVMFPNFTKSSASTYTMNLAKQMFTDYFKIEGKD</sequence>
<dbReference type="AlphaFoldDB" id="A0A0R1WCP3"/>
<accession>A0A0R1WCP3</accession>
<dbReference type="GO" id="GO:0008658">
    <property type="term" value="F:penicillin binding"/>
    <property type="evidence" value="ECO:0007669"/>
    <property type="project" value="InterPro"/>
</dbReference>
<evidence type="ECO:0000256" key="8">
    <source>
        <dbReference type="ARBA" id="ARBA00023136"/>
    </source>
</evidence>
<evidence type="ECO:0000256" key="6">
    <source>
        <dbReference type="ARBA" id="ARBA00022984"/>
    </source>
</evidence>
<dbReference type="InterPro" id="IPR001460">
    <property type="entry name" value="PCN-bd_Tpept"/>
</dbReference>
<dbReference type="EMBL" id="AZFX01000003">
    <property type="protein sequence ID" value="KRM13844.1"/>
    <property type="molecule type" value="Genomic_DNA"/>
</dbReference>
<evidence type="ECO:0000313" key="12">
    <source>
        <dbReference type="EMBL" id="KRM13844.1"/>
    </source>
</evidence>
<dbReference type="Gene3D" id="3.40.710.10">
    <property type="entry name" value="DD-peptidase/beta-lactamase superfamily"/>
    <property type="match status" value="1"/>
</dbReference>
<feature type="domain" description="Penicillin-binding protein dimerisation" evidence="11">
    <location>
        <begin position="62"/>
        <end position="304"/>
    </location>
</feature>
<keyword evidence="7" id="KW-1133">Transmembrane helix</keyword>
<dbReference type="PATRIC" id="fig|1423735.3.peg.1056"/>
<reference evidence="12 13" key="1">
    <citation type="journal article" date="2015" name="Genome Announc.">
        <title>Expanding the biotechnology potential of lactobacilli through comparative genomics of 213 strains and associated genera.</title>
        <authorList>
            <person name="Sun Z."/>
            <person name="Harris H.M."/>
            <person name="McCann A."/>
            <person name="Guo C."/>
            <person name="Argimon S."/>
            <person name="Zhang W."/>
            <person name="Yang X."/>
            <person name="Jeffery I.B."/>
            <person name="Cooney J.C."/>
            <person name="Kagawa T.F."/>
            <person name="Liu W."/>
            <person name="Song Y."/>
            <person name="Salvetti E."/>
            <person name="Wrobel A."/>
            <person name="Rasinkangas P."/>
            <person name="Parkhill J."/>
            <person name="Rea M.C."/>
            <person name="O'Sullivan O."/>
            <person name="Ritari J."/>
            <person name="Douillard F.P."/>
            <person name="Paul Ross R."/>
            <person name="Yang R."/>
            <person name="Briner A.E."/>
            <person name="Felis G.E."/>
            <person name="de Vos W.M."/>
            <person name="Barrangou R."/>
            <person name="Klaenhammer T.R."/>
            <person name="Caufield P.W."/>
            <person name="Cui Y."/>
            <person name="Zhang H."/>
            <person name="O'Toole P.W."/>
        </authorList>
    </citation>
    <scope>NUCLEOTIDE SEQUENCE [LARGE SCALE GENOMIC DNA]</scope>
    <source>
        <strain evidence="12 13">DSM 17758</strain>
    </source>
</reference>
<dbReference type="GO" id="GO:0071555">
    <property type="term" value="P:cell wall organization"/>
    <property type="evidence" value="ECO:0007669"/>
    <property type="project" value="UniProtKB-KW"/>
</dbReference>
<dbReference type="Pfam" id="PF00905">
    <property type="entry name" value="Transpeptidase"/>
    <property type="match status" value="1"/>
</dbReference>
<comment type="caution">
    <text evidence="12">The sequence shown here is derived from an EMBL/GenBank/DDBJ whole genome shotgun (WGS) entry which is preliminary data.</text>
</comment>
<dbReference type="InterPro" id="IPR036138">
    <property type="entry name" value="PBP_dimer_sf"/>
</dbReference>
<evidence type="ECO:0000259" key="10">
    <source>
        <dbReference type="Pfam" id="PF00905"/>
    </source>
</evidence>
<dbReference type="SUPFAM" id="SSF56519">
    <property type="entry name" value="Penicillin binding protein dimerisation domain"/>
    <property type="match status" value="1"/>
</dbReference>
<dbReference type="SUPFAM" id="SSF56601">
    <property type="entry name" value="beta-lactamase/transpeptidase-like"/>
    <property type="match status" value="1"/>
</dbReference>
<dbReference type="GO" id="GO:0009252">
    <property type="term" value="P:peptidoglycan biosynthetic process"/>
    <property type="evidence" value="ECO:0007669"/>
    <property type="project" value="UniProtKB-KW"/>
</dbReference>
<dbReference type="InterPro" id="IPR012338">
    <property type="entry name" value="Beta-lactam/transpept-like"/>
</dbReference>
<dbReference type="Pfam" id="PF03717">
    <property type="entry name" value="PBP_dimer"/>
    <property type="match status" value="1"/>
</dbReference>
<proteinExistence type="inferred from homology"/>
<dbReference type="GO" id="GO:0008360">
    <property type="term" value="P:regulation of cell shape"/>
    <property type="evidence" value="ECO:0007669"/>
    <property type="project" value="UniProtKB-KW"/>
</dbReference>
<dbReference type="PANTHER" id="PTHR30627">
    <property type="entry name" value="PEPTIDOGLYCAN D,D-TRANSPEPTIDASE"/>
    <property type="match status" value="1"/>
</dbReference>
<dbReference type="InterPro" id="IPR005311">
    <property type="entry name" value="PBP_dimer"/>
</dbReference>
<dbReference type="Proteomes" id="UP000051315">
    <property type="component" value="Unassembled WGS sequence"/>
</dbReference>
<name>A0A0R1WCP3_9LACO</name>
<keyword evidence="5" id="KW-0133">Cell shape</keyword>
<protein>
    <submittedName>
        <fullName evidence="12">Bifuntional dimerization transpeptidase</fullName>
    </submittedName>
</protein>
<dbReference type="Gene3D" id="3.90.1310.10">
    <property type="entry name" value="Penicillin-binding protein 2a (Domain 2)"/>
    <property type="match status" value="1"/>
</dbReference>
<keyword evidence="13" id="KW-1185">Reference proteome</keyword>
<keyword evidence="9" id="KW-0961">Cell wall biogenesis/degradation</keyword>
<evidence type="ECO:0000313" key="13">
    <source>
        <dbReference type="Proteomes" id="UP000051315"/>
    </source>
</evidence>
<dbReference type="Gene3D" id="1.10.10.1230">
    <property type="entry name" value="Penicillin-binding protein, N-terminal non-catalytic domain, head sub-domain"/>
    <property type="match status" value="1"/>
</dbReference>
<evidence type="ECO:0000256" key="7">
    <source>
        <dbReference type="ARBA" id="ARBA00022989"/>
    </source>
</evidence>
<evidence type="ECO:0000256" key="3">
    <source>
        <dbReference type="ARBA" id="ARBA00022475"/>
    </source>
</evidence>
<keyword evidence="4" id="KW-0812">Transmembrane</keyword>
<comment type="similarity">
    <text evidence="2">Belongs to the transpeptidase family.</text>
</comment>
<keyword evidence="6" id="KW-0573">Peptidoglycan synthesis</keyword>
<evidence type="ECO:0000256" key="1">
    <source>
        <dbReference type="ARBA" id="ARBA00004162"/>
    </source>
</evidence>
<evidence type="ECO:0000256" key="5">
    <source>
        <dbReference type="ARBA" id="ARBA00022960"/>
    </source>
</evidence>
<keyword evidence="3" id="KW-1003">Cell membrane</keyword>
<evidence type="ECO:0000256" key="2">
    <source>
        <dbReference type="ARBA" id="ARBA00007171"/>
    </source>
</evidence>
<gene>
    <name evidence="12" type="ORF">FC15_GL001015</name>
</gene>
<dbReference type="GO" id="GO:0005886">
    <property type="term" value="C:plasma membrane"/>
    <property type="evidence" value="ECO:0007669"/>
    <property type="project" value="UniProtKB-SubCell"/>
</dbReference>
<dbReference type="InterPro" id="IPR050515">
    <property type="entry name" value="Beta-lactam/transpept"/>
</dbReference>
<dbReference type="PANTHER" id="PTHR30627:SF2">
    <property type="entry name" value="PEPTIDOGLYCAN D,D-TRANSPEPTIDASE MRDA"/>
    <property type="match status" value="1"/>
</dbReference>
<comment type="subcellular location">
    <subcellularLocation>
        <location evidence="1">Cell membrane</location>
        <topology evidence="1">Single-pass membrane protein</topology>
    </subcellularLocation>
</comment>
<evidence type="ECO:0000259" key="11">
    <source>
        <dbReference type="Pfam" id="PF03717"/>
    </source>
</evidence>
<organism evidence="12 13">
    <name type="scientific">Lapidilactobacillus concavus DSM 17758</name>
    <dbReference type="NCBI Taxonomy" id="1423735"/>
    <lineage>
        <taxon>Bacteria</taxon>
        <taxon>Bacillati</taxon>
        <taxon>Bacillota</taxon>
        <taxon>Bacilli</taxon>
        <taxon>Lactobacillales</taxon>
        <taxon>Lactobacillaceae</taxon>
        <taxon>Lapidilactobacillus</taxon>
    </lineage>
</organism>
<dbReference type="STRING" id="1423735.FC15_GL001015"/>